<name>T1J2F4_STRMM</name>
<dbReference type="eggNOG" id="KOG3632">
    <property type="taxonomic scope" value="Eukaryota"/>
</dbReference>
<reference evidence="9" key="1">
    <citation type="submission" date="2011-05" db="EMBL/GenBank/DDBJ databases">
        <authorList>
            <person name="Richards S.R."/>
            <person name="Qu J."/>
            <person name="Jiang H."/>
            <person name="Jhangiani S.N."/>
            <person name="Agravi P."/>
            <person name="Goodspeed R."/>
            <person name="Gross S."/>
            <person name="Mandapat C."/>
            <person name="Jackson L."/>
            <person name="Mathew T."/>
            <person name="Pu L."/>
            <person name="Thornton R."/>
            <person name="Saada N."/>
            <person name="Wilczek-Boney K.B."/>
            <person name="Lee S."/>
            <person name="Kovar C."/>
            <person name="Wu Y."/>
            <person name="Scherer S.E."/>
            <person name="Worley K.C."/>
            <person name="Muzny D.M."/>
            <person name="Gibbs R."/>
        </authorList>
    </citation>
    <scope>NUCLEOTIDE SEQUENCE</scope>
    <source>
        <strain evidence="9">Brora</strain>
    </source>
</reference>
<organism evidence="8 9">
    <name type="scientific">Strigamia maritima</name>
    <name type="common">European centipede</name>
    <name type="synonym">Geophilus maritimus</name>
    <dbReference type="NCBI Taxonomy" id="126957"/>
    <lineage>
        <taxon>Eukaryota</taxon>
        <taxon>Metazoa</taxon>
        <taxon>Ecdysozoa</taxon>
        <taxon>Arthropoda</taxon>
        <taxon>Myriapoda</taxon>
        <taxon>Chilopoda</taxon>
        <taxon>Pleurostigmophora</taxon>
        <taxon>Geophilomorpha</taxon>
        <taxon>Linotaeniidae</taxon>
        <taxon>Strigamia</taxon>
    </lineage>
</organism>
<dbReference type="SUPFAM" id="SSF49265">
    <property type="entry name" value="Fibronectin type III"/>
    <property type="match status" value="1"/>
</dbReference>
<dbReference type="Pfam" id="PF00041">
    <property type="entry name" value="fn3"/>
    <property type="match status" value="1"/>
</dbReference>
<accession>T1J2F4</accession>
<evidence type="ECO:0000256" key="5">
    <source>
        <dbReference type="SAM" id="Coils"/>
    </source>
</evidence>
<dbReference type="GO" id="GO:0045202">
    <property type="term" value="C:synapse"/>
    <property type="evidence" value="ECO:0007669"/>
    <property type="project" value="GOC"/>
</dbReference>
<evidence type="ECO:0000313" key="9">
    <source>
        <dbReference type="Proteomes" id="UP000014500"/>
    </source>
</evidence>
<dbReference type="SMART" id="SM00060">
    <property type="entry name" value="FN3"/>
    <property type="match status" value="2"/>
</dbReference>
<dbReference type="Proteomes" id="UP000014500">
    <property type="component" value="Unassembled WGS sequence"/>
</dbReference>
<evidence type="ECO:0000259" key="6">
    <source>
        <dbReference type="PROSITE" id="PS50002"/>
    </source>
</evidence>
<keyword evidence="5" id="KW-0175">Coiled coil</keyword>
<dbReference type="FunFam" id="2.60.40.10:FF:000072">
    <property type="entry name" value="RIMS-binding protein 2 isoform X1"/>
    <property type="match status" value="1"/>
</dbReference>
<dbReference type="Gene3D" id="2.60.40.10">
    <property type="entry name" value="Immunoglobulins"/>
    <property type="match status" value="2"/>
</dbReference>
<dbReference type="InterPro" id="IPR036028">
    <property type="entry name" value="SH3-like_dom_sf"/>
</dbReference>
<dbReference type="PhylomeDB" id="T1J2F4"/>
<evidence type="ECO:0000256" key="3">
    <source>
        <dbReference type="ARBA" id="ARBA00022737"/>
    </source>
</evidence>
<comment type="similarity">
    <text evidence="1">Belongs to the RIMBP family.</text>
</comment>
<protein>
    <recommendedName>
        <fullName evidence="10">RIMS-binding protein 2</fullName>
    </recommendedName>
</protein>
<proteinExistence type="inferred from homology"/>
<dbReference type="EMBL" id="JH431803">
    <property type="status" value="NOT_ANNOTATED_CDS"/>
    <property type="molecule type" value="Genomic_DNA"/>
</dbReference>
<evidence type="ECO:0000313" key="8">
    <source>
        <dbReference type="EnsemblMetazoa" id="SMAR007744-PA"/>
    </source>
</evidence>
<dbReference type="AlphaFoldDB" id="T1J2F4"/>
<keyword evidence="2 4" id="KW-0728">SH3 domain</keyword>
<keyword evidence="9" id="KW-1185">Reference proteome</keyword>
<dbReference type="InterPro" id="IPR057884">
    <property type="entry name" value="FN3_RIM-BP1/2/3"/>
</dbReference>
<dbReference type="Gene3D" id="2.30.30.40">
    <property type="entry name" value="SH3 Domains"/>
    <property type="match status" value="1"/>
</dbReference>
<dbReference type="Pfam" id="PF14604">
    <property type="entry name" value="SH3_9"/>
    <property type="match status" value="1"/>
</dbReference>
<dbReference type="CDD" id="cd00063">
    <property type="entry name" value="FN3"/>
    <property type="match status" value="1"/>
</dbReference>
<dbReference type="HOGENOM" id="CLU_266935_0_0_1"/>
<dbReference type="GO" id="GO:0007274">
    <property type="term" value="P:neuromuscular synaptic transmission"/>
    <property type="evidence" value="ECO:0007669"/>
    <property type="project" value="TreeGrafter"/>
</dbReference>
<evidence type="ECO:0000259" key="7">
    <source>
        <dbReference type="PROSITE" id="PS50853"/>
    </source>
</evidence>
<dbReference type="FunFam" id="2.30.30.40:FF:000006">
    <property type="entry name" value="RIMS-binding protein 2 isoform X1"/>
    <property type="match status" value="1"/>
</dbReference>
<evidence type="ECO:0000256" key="4">
    <source>
        <dbReference type="PROSITE-ProRule" id="PRU00192"/>
    </source>
</evidence>
<dbReference type="CDD" id="cd12014">
    <property type="entry name" value="SH3_RIM-BP_1"/>
    <property type="match status" value="1"/>
</dbReference>
<dbReference type="InterPro" id="IPR013783">
    <property type="entry name" value="Ig-like_fold"/>
</dbReference>
<dbReference type="SMART" id="SM00326">
    <property type="entry name" value="SH3"/>
    <property type="match status" value="1"/>
</dbReference>
<reference evidence="8" key="2">
    <citation type="submission" date="2015-02" db="UniProtKB">
        <authorList>
            <consortium name="EnsemblMetazoa"/>
        </authorList>
    </citation>
    <scope>IDENTIFICATION</scope>
</reference>
<dbReference type="Pfam" id="PF25523">
    <property type="entry name" value="Ig_RIMBP2"/>
    <property type="match status" value="1"/>
</dbReference>
<dbReference type="InterPro" id="IPR036116">
    <property type="entry name" value="FN3_sf"/>
</dbReference>
<dbReference type="PROSITE" id="PS50853">
    <property type="entry name" value="FN3"/>
    <property type="match status" value="1"/>
</dbReference>
<evidence type="ECO:0008006" key="10">
    <source>
        <dbReference type="Google" id="ProtNLM"/>
    </source>
</evidence>
<sequence length="1239" mass="138874">MKPMPVVSKTGFTVQNCPWPENEKELQCILNQAAKERLYLEHQNLESEADKLRSIEVTNACLEHRLDDLQQNYCHVETQLRQELDRNSQLSALNLNLQEQLHHLQNLLQVLSLPAENIYIQEETKRILVTSISPAIELKKPPERLLKDLSGYTPLAAAVKTLCDEHGSTTPLSITTGMVNVMPSNIFSATGPGPTPYSSSILPEICSSLPIPRLHSASPTTDCSSLPEATSTQIALITNKVEENNILVELENTRATNADTMNPHDYLIQTDDFLDIYGKGRVQVYIARYSYDPFYHSPNETPEAELFLTAGDYIYISGIMDEDGFFEGELLSGKRGLVPSNFVEQLKGEDLLEFQRTVLCGVPCIKAKQNIDVDNQVLIDEYRKAVDISFINLWDLEEEQEDMGEDDESMFLTIDRKEALDKLTIILNKLVEERDWITIDEKHWEPQELVDLVALCMDDNVFRWVGLWFRQVSGVFMGNSLSTLLAEIVARKKEDQVLKNMSKKPKLFGRFIDDMALIGNKQIIDEFGTNWNQEGTLKIKLEHSGSEVKYLDTTVKIVKSRLGTFFFVSVPAPQNLTLERQLEKCILISWCAPDGTNTAIEAYDVYVDGLLNTTVKATERTRALIEGVDSVAKFWKNGRIKIHKEGTDEKVRPVINTKACTTAGLSWVEGIKEVELDDDEQLAIFDIQSMFLTIDRKEALDELTIILNKLVDERDGITIDEKHWEPQELVDLVALCMDDNVFRWDGLWFRQASGVFMGNSLSPLLAEIPHRVSVRSVTKNKHTSQDAACTIVIWNDPPIAPSCIRATSVSATSAIISWLPSNSNFQHSVCVNNVHVRVVKAGVYRYTISGLTPFTTYRVSVHVTNIHLPLVDEQPAKELDFISSSSFVEFKTLEVGLPDPPLDIQLEVGSQNGTLLVTWLPVTINDAGTSNGAPVNGYAVYADGKKLLDIDCPTCDHALLDLTTFQGNIPKAITVRTKSFESLSPDSLATMVPVELIKGSRNKNKSRTNGSYSEPKLVELQAAHNLPRQFDILGLKLKENCVDDCYRDNSDRSELSDIAEEEEAENDILDYNEFKILWGFRVEKAEFGDFVRVDLPQAMVNCGGSSQLAKMMKNRKMALLIFDGKTTSVWREQVVRLRPKVDAIPVNQKVGIKSFEFGSTEFLDRAVFSESEKNHFKTKIQIPAMSGFLAIRGPQNSTDLAASAQLGFGQAAALLLVPCDNLRLSHNVFGTCDVEKTSI</sequence>
<dbReference type="InterPro" id="IPR001452">
    <property type="entry name" value="SH3_domain"/>
</dbReference>
<dbReference type="PROSITE" id="PS50002">
    <property type="entry name" value="SH3"/>
    <property type="match status" value="1"/>
</dbReference>
<evidence type="ECO:0000256" key="2">
    <source>
        <dbReference type="ARBA" id="ARBA00022443"/>
    </source>
</evidence>
<dbReference type="InterPro" id="IPR040325">
    <property type="entry name" value="RIMBP1/2/3"/>
</dbReference>
<keyword evidence="3" id="KW-0677">Repeat</keyword>
<evidence type="ECO:0000256" key="1">
    <source>
        <dbReference type="ARBA" id="ARBA00010749"/>
    </source>
</evidence>
<feature type="domain" description="SH3" evidence="6">
    <location>
        <begin position="280"/>
        <end position="348"/>
    </location>
</feature>
<dbReference type="SUPFAM" id="SSF50044">
    <property type="entry name" value="SH3-domain"/>
    <property type="match status" value="1"/>
</dbReference>
<dbReference type="PANTHER" id="PTHR14234:SF19">
    <property type="entry name" value="RIM-BINDING PROTEIN, ISOFORM F"/>
    <property type="match status" value="1"/>
</dbReference>
<dbReference type="InterPro" id="IPR003961">
    <property type="entry name" value="FN3_dom"/>
</dbReference>
<dbReference type="STRING" id="126957.T1J2F4"/>
<dbReference type="EnsemblMetazoa" id="SMAR007744-RA">
    <property type="protein sequence ID" value="SMAR007744-PA"/>
    <property type="gene ID" value="SMAR007744"/>
</dbReference>
<dbReference type="PANTHER" id="PTHR14234">
    <property type="entry name" value="RIM BINDING PROTEIN-RELATED"/>
    <property type="match status" value="1"/>
</dbReference>
<feature type="coiled-coil region" evidence="5">
    <location>
        <begin position="35"/>
        <end position="107"/>
    </location>
</feature>
<feature type="domain" description="Fibronectin type-III" evidence="7">
    <location>
        <begin position="800"/>
        <end position="886"/>
    </location>
</feature>